<dbReference type="EMBL" id="JASBWV010000005">
    <property type="protein sequence ID" value="KAJ9126270.1"/>
    <property type="molecule type" value="Genomic_DNA"/>
</dbReference>
<reference evidence="1" key="1">
    <citation type="submission" date="2023-04" db="EMBL/GenBank/DDBJ databases">
        <title>Draft Genome sequencing of Naganishia species isolated from polar environments using Oxford Nanopore Technology.</title>
        <authorList>
            <person name="Leo P."/>
            <person name="Venkateswaran K."/>
        </authorList>
    </citation>
    <scope>NUCLEOTIDE SEQUENCE</scope>
    <source>
        <strain evidence="1">DBVPG 5303</strain>
    </source>
</reference>
<organism evidence="1 2">
    <name type="scientific">Naganishia onofrii</name>
    <dbReference type="NCBI Taxonomy" id="1851511"/>
    <lineage>
        <taxon>Eukaryota</taxon>
        <taxon>Fungi</taxon>
        <taxon>Dikarya</taxon>
        <taxon>Basidiomycota</taxon>
        <taxon>Agaricomycotina</taxon>
        <taxon>Tremellomycetes</taxon>
        <taxon>Filobasidiales</taxon>
        <taxon>Filobasidiaceae</taxon>
        <taxon>Naganishia</taxon>
    </lineage>
</organism>
<dbReference type="Proteomes" id="UP001234202">
    <property type="component" value="Unassembled WGS sequence"/>
</dbReference>
<proteinExistence type="predicted"/>
<name>A0ACC2XSC5_9TREE</name>
<accession>A0ACC2XSC5</accession>
<keyword evidence="2" id="KW-1185">Reference proteome</keyword>
<protein>
    <submittedName>
        <fullName evidence="1">Uncharacterized protein</fullName>
    </submittedName>
</protein>
<evidence type="ECO:0000313" key="2">
    <source>
        <dbReference type="Proteomes" id="UP001234202"/>
    </source>
</evidence>
<sequence length="370" mass="40344">MSTTHRASTLLACLSRPGPSRLAKQLKPCQACAEHLRHASTSTDAEASEDAEPADASPSAGESSTARGQGYDAWLRSVGRQYKDSPTNGPNWLGGHVPYPTNPTFRPPPPLSDTLKEMIYQEYFFPDKVASSVPASPFAGGASKAAGESKTGNIAMLSAKHGISRARIEAVLRLKMMEKEWEKTNKVLQIPFQTKMEQYLGVKSPRPGKDITKRNWNAEKVEKDSRLAHPASSLEQAEEDAIDERTGEVLETSAFSRRDTIRELDGVERNVWEFRSIEEADPTTTATGASAALDVPYNRTDTSTQTKKTVSSSPAPKDRPNTMTSSTADGEKVLVGKKQHAYRFVDAGVETLGTKGMGKKQYKKVVGSKK</sequence>
<gene>
    <name evidence="1" type="ORF">QFC24_001998</name>
</gene>
<evidence type="ECO:0000313" key="1">
    <source>
        <dbReference type="EMBL" id="KAJ9126270.1"/>
    </source>
</evidence>
<comment type="caution">
    <text evidence="1">The sequence shown here is derived from an EMBL/GenBank/DDBJ whole genome shotgun (WGS) entry which is preliminary data.</text>
</comment>